<reference evidence="7" key="1">
    <citation type="submission" date="2016-11" db="EMBL/GenBank/DDBJ databases">
        <title>Venom-gland transcriptomics and venom proteomics of the black-back scorpion (Hadrurus spadix) reveal detectability challenges and an unexplored realm of animal toxin diversity.</title>
        <authorList>
            <person name="Rokyta D.R."/>
            <person name="Ward M.J."/>
        </authorList>
    </citation>
    <scope>NUCLEOTIDE SEQUENCE</scope>
    <source>
        <tissue evidence="7">Venom gland</tissue>
    </source>
</reference>
<feature type="transmembrane region" description="Helical" evidence="6">
    <location>
        <begin position="110"/>
        <end position="130"/>
    </location>
</feature>
<evidence type="ECO:0000256" key="6">
    <source>
        <dbReference type="RuleBase" id="RU004379"/>
    </source>
</evidence>
<evidence type="ECO:0000256" key="4">
    <source>
        <dbReference type="ARBA" id="ARBA00022989"/>
    </source>
</evidence>
<evidence type="ECO:0000256" key="2">
    <source>
        <dbReference type="ARBA" id="ARBA00010350"/>
    </source>
</evidence>
<feature type="transmembrane region" description="Helical" evidence="6">
    <location>
        <begin position="49"/>
        <end position="70"/>
    </location>
</feature>
<comment type="similarity">
    <text evidence="2 6">Belongs to the BI1 family.</text>
</comment>
<comment type="subcellular location">
    <subcellularLocation>
        <location evidence="1">Membrane</location>
        <topology evidence="1">Multi-pass membrane protein</topology>
    </subcellularLocation>
</comment>
<dbReference type="Pfam" id="PF01027">
    <property type="entry name" value="Bax1-I"/>
    <property type="match status" value="1"/>
</dbReference>
<feature type="transmembrane region" description="Helical" evidence="6">
    <location>
        <begin position="205"/>
        <end position="223"/>
    </location>
</feature>
<dbReference type="InterPro" id="IPR006214">
    <property type="entry name" value="Bax_inhibitor_1-related"/>
</dbReference>
<accession>A0A1W7R9G4</accession>
<dbReference type="GO" id="GO:0031966">
    <property type="term" value="C:mitochondrial membrane"/>
    <property type="evidence" value="ECO:0007669"/>
    <property type="project" value="TreeGrafter"/>
</dbReference>
<feature type="transmembrane region" description="Helical" evidence="6">
    <location>
        <begin position="165"/>
        <end position="184"/>
    </location>
</feature>
<keyword evidence="5 6" id="KW-0472">Membrane</keyword>
<dbReference type="EMBL" id="GFAH01000607">
    <property type="protein sequence ID" value="JAV47782.1"/>
    <property type="molecule type" value="Transcribed_RNA"/>
</dbReference>
<proteinExistence type="inferred from homology"/>
<dbReference type="AlphaFoldDB" id="A0A1W7R9G4"/>
<evidence type="ECO:0000256" key="5">
    <source>
        <dbReference type="ARBA" id="ARBA00023136"/>
    </source>
</evidence>
<sequence>MATLTGFIESFNNRVEPPVQRHLKNVYSCLALSTLVAAAGAYIHTLGTLIHGNFFTSLIALGLMLALAVIPHEGGKWNGLRLCVMGGFSFVSGLSLGPILDVVIRVNPSIIPTAFLATCVIFVCFTLCALYSDKYKWIYIGGTLFSGLILTLLLGFISILTGSRMLFQIYTYLGLFIICGFVLYDTQMVVEKFRQGDNDYIWHSVYFFIDFIDIFRFLLVILTDKEQSRRKKD</sequence>
<dbReference type="CDD" id="cd10430">
    <property type="entry name" value="BI-1"/>
    <property type="match status" value="1"/>
</dbReference>
<dbReference type="GO" id="GO:2001234">
    <property type="term" value="P:negative regulation of apoptotic signaling pathway"/>
    <property type="evidence" value="ECO:0007669"/>
    <property type="project" value="TreeGrafter"/>
</dbReference>
<feature type="transmembrane region" description="Helical" evidence="6">
    <location>
        <begin position="137"/>
        <end position="159"/>
    </location>
</feature>
<evidence type="ECO:0000256" key="3">
    <source>
        <dbReference type="ARBA" id="ARBA00022692"/>
    </source>
</evidence>
<evidence type="ECO:0000313" key="7">
    <source>
        <dbReference type="EMBL" id="JAV47782.1"/>
    </source>
</evidence>
<name>A0A1W7R9G4_9SCOR</name>
<dbReference type="GO" id="GO:0033119">
    <property type="term" value="P:negative regulation of RNA splicing"/>
    <property type="evidence" value="ECO:0007669"/>
    <property type="project" value="TreeGrafter"/>
</dbReference>
<feature type="transmembrane region" description="Helical" evidence="6">
    <location>
        <begin position="26"/>
        <end position="43"/>
    </location>
</feature>
<dbReference type="PANTHER" id="PTHR23291">
    <property type="entry name" value="BAX INHIBITOR-RELATED"/>
    <property type="match status" value="1"/>
</dbReference>
<feature type="transmembrane region" description="Helical" evidence="6">
    <location>
        <begin position="82"/>
        <end position="104"/>
    </location>
</feature>
<dbReference type="GO" id="GO:0034620">
    <property type="term" value="P:cellular response to unfolded protein"/>
    <property type="evidence" value="ECO:0007669"/>
    <property type="project" value="TreeGrafter"/>
</dbReference>
<dbReference type="GO" id="GO:0019899">
    <property type="term" value="F:enzyme binding"/>
    <property type="evidence" value="ECO:0007669"/>
    <property type="project" value="TreeGrafter"/>
</dbReference>
<protein>
    <submittedName>
        <fullName evidence="7">Bax-mediated apoptosis inhibitor TEGT/BI-1</fullName>
    </submittedName>
</protein>
<evidence type="ECO:0000256" key="1">
    <source>
        <dbReference type="ARBA" id="ARBA00004141"/>
    </source>
</evidence>
<keyword evidence="3 6" id="KW-0812">Transmembrane</keyword>
<organism evidence="7">
    <name type="scientific">Hadrurus spadix</name>
    <dbReference type="NCBI Taxonomy" id="141984"/>
    <lineage>
        <taxon>Eukaryota</taxon>
        <taxon>Metazoa</taxon>
        <taxon>Ecdysozoa</taxon>
        <taxon>Arthropoda</taxon>
        <taxon>Chelicerata</taxon>
        <taxon>Arachnida</taxon>
        <taxon>Scorpiones</taxon>
        <taxon>Iurida</taxon>
        <taxon>Iuroidea</taxon>
        <taxon>Hadrurus</taxon>
    </lineage>
</organism>
<keyword evidence="4 6" id="KW-1133">Transmembrane helix</keyword>
<dbReference type="PANTHER" id="PTHR23291:SF32">
    <property type="entry name" value="BAX INHIBITOR 1"/>
    <property type="match status" value="1"/>
</dbReference>